<dbReference type="CDD" id="cd22274">
    <property type="entry name" value="DPBB_EXPA_N"/>
    <property type="match status" value="1"/>
</dbReference>
<dbReference type="GO" id="GO:0016020">
    <property type="term" value="C:membrane"/>
    <property type="evidence" value="ECO:0007669"/>
    <property type="project" value="UniProtKB-SubCell"/>
</dbReference>
<dbReference type="GO" id="GO:0071555">
    <property type="term" value="P:cell wall organization"/>
    <property type="evidence" value="ECO:0007669"/>
    <property type="project" value="UniProtKB-KW"/>
</dbReference>
<dbReference type="InterPro" id="IPR007112">
    <property type="entry name" value="Expansin/allergen_DPBB_dom"/>
</dbReference>
<reference evidence="10 11" key="1">
    <citation type="submission" date="2024-09" db="EMBL/GenBank/DDBJ databases">
        <title>Chromosome-scale assembly of Riccia fluitans.</title>
        <authorList>
            <person name="Paukszto L."/>
            <person name="Sawicki J."/>
            <person name="Karawczyk K."/>
            <person name="Piernik-Szablinska J."/>
            <person name="Szczecinska M."/>
            <person name="Mazdziarz M."/>
        </authorList>
    </citation>
    <scope>NUCLEOTIDE SEQUENCE [LARGE SCALE GENOMIC DNA]</scope>
    <source>
        <strain evidence="10">Rf_01</strain>
        <tissue evidence="10">Aerial parts of the thallus</tissue>
    </source>
</reference>
<dbReference type="InterPro" id="IPR036908">
    <property type="entry name" value="RlpA-like_sf"/>
</dbReference>
<evidence type="ECO:0000313" key="10">
    <source>
        <dbReference type="EMBL" id="KAL2633815.1"/>
    </source>
</evidence>
<dbReference type="InterPro" id="IPR036749">
    <property type="entry name" value="Expansin_CBD_sf"/>
</dbReference>
<name>A0ABD1YSS2_9MARC</name>
<dbReference type="Gene3D" id="2.60.40.760">
    <property type="entry name" value="Expansin, cellulose-binding-like domain"/>
    <property type="match status" value="1"/>
</dbReference>
<keyword evidence="7" id="KW-0812">Transmembrane</keyword>
<dbReference type="AlphaFoldDB" id="A0ABD1YSS2"/>
<evidence type="ECO:0000256" key="3">
    <source>
        <dbReference type="ARBA" id="ARBA00022525"/>
    </source>
</evidence>
<dbReference type="PROSITE" id="PS50843">
    <property type="entry name" value="EXPANSIN_CBD"/>
    <property type="match status" value="1"/>
</dbReference>
<evidence type="ECO:0000256" key="2">
    <source>
        <dbReference type="ARBA" id="ARBA00022512"/>
    </source>
</evidence>
<evidence type="ECO:0000256" key="1">
    <source>
        <dbReference type="ARBA" id="ARBA00005392"/>
    </source>
</evidence>
<dbReference type="Pfam" id="PF01357">
    <property type="entry name" value="Expansin_C"/>
    <property type="match status" value="1"/>
</dbReference>
<feature type="domain" description="Expansin-like CBD" evidence="9">
    <location>
        <begin position="186"/>
        <end position="238"/>
    </location>
</feature>
<dbReference type="InterPro" id="IPR002963">
    <property type="entry name" value="Expansin"/>
</dbReference>
<dbReference type="EMBL" id="JBHFFA010000003">
    <property type="protein sequence ID" value="KAL2633815.1"/>
    <property type="molecule type" value="Genomic_DNA"/>
</dbReference>
<dbReference type="PANTHER" id="PTHR31867">
    <property type="entry name" value="EXPANSIN-A15"/>
    <property type="match status" value="1"/>
</dbReference>
<evidence type="ECO:0000256" key="5">
    <source>
        <dbReference type="ARBA" id="ARBA00023136"/>
    </source>
</evidence>
<evidence type="ECO:0000259" key="8">
    <source>
        <dbReference type="PROSITE" id="PS50842"/>
    </source>
</evidence>
<evidence type="ECO:0000256" key="7">
    <source>
        <dbReference type="SAM" id="Phobius"/>
    </source>
</evidence>
<protein>
    <recommendedName>
        <fullName evidence="6">Expansin</fullName>
    </recommendedName>
</protein>
<keyword evidence="2 6" id="KW-0134">Cell wall</keyword>
<dbReference type="Proteomes" id="UP001605036">
    <property type="component" value="Unassembled WGS sequence"/>
</dbReference>
<dbReference type="Pfam" id="PF03330">
    <property type="entry name" value="DPBB_1"/>
    <property type="match status" value="1"/>
</dbReference>
<comment type="similarity">
    <text evidence="1 6">Belongs to the expansin family. Expansin A subfamily.</text>
</comment>
<dbReference type="PRINTS" id="PR01225">
    <property type="entry name" value="EXPANSNFAMLY"/>
</dbReference>
<dbReference type="InterPro" id="IPR007118">
    <property type="entry name" value="Expan_Lol_pI"/>
</dbReference>
<dbReference type="SUPFAM" id="SSF50685">
    <property type="entry name" value="Barwin-like endoglucanases"/>
    <property type="match status" value="1"/>
</dbReference>
<dbReference type="PROSITE" id="PS50842">
    <property type="entry name" value="EXPANSIN_EG45"/>
    <property type="match status" value="1"/>
</dbReference>
<keyword evidence="4" id="KW-0732">Signal</keyword>
<gene>
    <name evidence="10" type="ORF">R1flu_005294</name>
</gene>
<evidence type="ECO:0000313" key="11">
    <source>
        <dbReference type="Proteomes" id="UP001605036"/>
    </source>
</evidence>
<accession>A0ABD1YSS2</accession>
<proteinExistence type="inferred from homology"/>
<keyword evidence="5 7" id="KW-0472">Membrane</keyword>
<dbReference type="InterPro" id="IPR009009">
    <property type="entry name" value="RlpA-like_DPBB"/>
</dbReference>
<comment type="function">
    <text evidence="6">Causes loosening and extension of plant cell walls by disrupting non-covalent bonding between cellulose microfibrils and matrix glucans. No enzymatic activity has been found.</text>
</comment>
<feature type="transmembrane region" description="Helical" evidence="7">
    <location>
        <begin position="20"/>
        <end position="39"/>
    </location>
</feature>
<evidence type="ECO:0000256" key="4">
    <source>
        <dbReference type="ARBA" id="ARBA00022729"/>
    </source>
</evidence>
<dbReference type="InterPro" id="IPR007117">
    <property type="entry name" value="Expansin_CBD"/>
</dbReference>
<sequence>MEKTINVMMTTAPRARSIQVLVIIMFASTPVVTGGGVFANTQWTDSHATFYGGNDGNGTMGGACGYGNLYCRGYGLQSTALSSTLCNNGLTCGACFEIKCRLTDTKWCYPNGGSIKITATNLCPANPARPTNNGGWCKPPRTHFDLSVPMFTKLAKYVAGILPVQFRRIPCVKSGGIRFVMSGNPWFNLVLVYNVAGGGNVVSMQMKGSKTNWFTMRHNWGQNWELSQKLQGQAISSR</sequence>
<organism evidence="10 11">
    <name type="scientific">Riccia fluitans</name>
    <dbReference type="NCBI Taxonomy" id="41844"/>
    <lineage>
        <taxon>Eukaryota</taxon>
        <taxon>Viridiplantae</taxon>
        <taxon>Streptophyta</taxon>
        <taxon>Embryophyta</taxon>
        <taxon>Marchantiophyta</taxon>
        <taxon>Marchantiopsida</taxon>
        <taxon>Marchantiidae</taxon>
        <taxon>Marchantiales</taxon>
        <taxon>Ricciaceae</taxon>
        <taxon>Riccia</taxon>
    </lineage>
</organism>
<evidence type="ECO:0000256" key="6">
    <source>
        <dbReference type="RuleBase" id="RU365023"/>
    </source>
</evidence>
<feature type="domain" description="Expansin-like EG45" evidence="8">
    <location>
        <begin position="61"/>
        <end position="176"/>
    </location>
</feature>
<evidence type="ECO:0000259" key="9">
    <source>
        <dbReference type="PROSITE" id="PS50843"/>
    </source>
</evidence>
<keyword evidence="7" id="KW-1133">Transmembrane helix</keyword>
<dbReference type="SUPFAM" id="SSF49590">
    <property type="entry name" value="PHL pollen allergen"/>
    <property type="match status" value="1"/>
</dbReference>
<dbReference type="SMART" id="SM00837">
    <property type="entry name" value="DPBB_1"/>
    <property type="match status" value="1"/>
</dbReference>
<dbReference type="PRINTS" id="PR01226">
    <property type="entry name" value="EXPANSIN"/>
</dbReference>
<keyword evidence="6" id="KW-0961">Cell wall biogenesis/degradation</keyword>
<dbReference type="Gene3D" id="2.40.40.10">
    <property type="entry name" value="RlpA-like domain"/>
    <property type="match status" value="1"/>
</dbReference>
<keyword evidence="3 6" id="KW-0964">Secreted</keyword>
<comment type="caution">
    <text evidence="10">The sequence shown here is derived from an EMBL/GenBank/DDBJ whole genome shotgun (WGS) entry which is preliminary data.</text>
</comment>
<keyword evidence="11" id="KW-1185">Reference proteome</keyword>
<comment type="subcellular location">
    <subcellularLocation>
        <location evidence="6">Secreted</location>
        <location evidence="6">Cell wall</location>
    </subcellularLocation>
    <subcellularLocation>
        <location evidence="6">Membrane</location>
        <topology evidence="6">Peripheral membrane protein</topology>
    </subcellularLocation>
</comment>